<keyword evidence="3" id="KW-1185">Reference proteome</keyword>
<comment type="caution">
    <text evidence="2">The sequence shown here is derived from an EMBL/GenBank/DDBJ whole genome shotgun (WGS) entry which is preliminary data.</text>
</comment>
<proteinExistence type="predicted"/>
<name>A0A919Q8I1_9ACTN</name>
<feature type="region of interest" description="Disordered" evidence="1">
    <location>
        <begin position="1"/>
        <end position="61"/>
    </location>
</feature>
<sequence>MGAREVDHPGERDGNAHDPSGLPQEPIDLPEDGPLPEDTTDPPGRDRPGRASPRNLPGGYEVHGLHVAPAQPGCEALLWLPPVPRTDRTRVRQHTCECRATIYELCQAGGLRFIRRTVRGPDGSRIHETERVVTARAEQVWLRLLLGQAR</sequence>
<gene>
    <name evidence="2" type="ORF">Aph01nite_25720</name>
</gene>
<evidence type="ECO:0000313" key="2">
    <source>
        <dbReference type="EMBL" id="GIH24262.1"/>
    </source>
</evidence>
<feature type="compositionally biased region" description="Basic and acidic residues" evidence="1">
    <location>
        <begin position="1"/>
        <end position="16"/>
    </location>
</feature>
<dbReference type="RefSeq" id="WP_239161628.1">
    <property type="nucleotide sequence ID" value="NZ_BOOA01000017.1"/>
</dbReference>
<protein>
    <submittedName>
        <fullName evidence="2">Uncharacterized protein</fullName>
    </submittedName>
</protein>
<feature type="compositionally biased region" description="Acidic residues" evidence="1">
    <location>
        <begin position="28"/>
        <end position="40"/>
    </location>
</feature>
<evidence type="ECO:0000313" key="3">
    <source>
        <dbReference type="Proteomes" id="UP000640052"/>
    </source>
</evidence>
<reference evidence="2" key="1">
    <citation type="submission" date="2021-01" db="EMBL/GenBank/DDBJ databases">
        <title>Whole genome shotgun sequence of Acrocarpospora phusangensis NBRC 108782.</title>
        <authorList>
            <person name="Komaki H."/>
            <person name="Tamura T."/>
        </authorList>
    </citation>
    <scope>NUCLEOTIDE SEQUENCE</scope>
    <source>
        <strain evidence="2">NBRC 108782</strain>
    </source>
</reference>
<evidence type="ECO:0000256" key="1">
    <source>
        <dbReference type="SAM" id="MobiDB-lite"/>
    </source>
</evidence>
<dbReference type="EMBL" id="BOOA01000017">
    <property type="protein sequence ID" value="GIH24262.1"/>
    <property type="molecule type" value="Genomic_DNA"/>
</dbReference>
<accession>A0A919Q8I1</accession>
<dbReference type="Proteomes" id="UP000640052">
    <property type="component" value="Unassembled WGS sequence"/>
</dbReference>
<organism evidence="2 3">
    <name type="scientific">Acrocarpospora phusangensis</name>
    <dbReference type="NCBI Taxonomy" id="1070424"/>
    <lineage>
        <taxon>Bacteria</taxon>
        <taxon>Bacillati</taxon>
        <taxon>Actinomycetota</taxon>
        <taxon>Actinomycetes</taxon>
        <taxon>Streptosporangiales</taxon>
        <taxon>Streptosporangiaceae</taxon>
        <taxon>Acrocarpospora</taxon>
    </lineage>
</organism>
<dbReference type="AlphaFoldDB" id="A0A919Q8I1"/>